<dbReference type="STRING" id="1194083.BN12_2530003"/>
<evidence type="ECO:0000313" key="3">
    <source>
        <dbReference type="Proteomes" id="UP000035721"/>
    </source>
</evidence>
<evidence type="ECO:0000256" key="1">
    <source>
        <dbReference type="SAM" id="MobiDB-lite"/>
    </source>
</evidence>
<evidence type="ECO:0000313" key="2">
    <source>
        <dbReference type="EMBL" id="CCH78114.1"/>
    </source>
</evidence>
<name>A0A077M1P2_9MICO</name>
<accession>A0A077M1P2</accession>
<sequence>MSQGPSDGHAESASTPPEPPRTGDIVVDAALEELAAADPGDLDAQLSSGERVQRTLQGRLSDLGG</sequence>
<feature type="region of interest" description="Disordered" evidence="1">
    <location>
        <begin position="1"/>
        <end position="24"/>
    </location>
</feature>
<dbReference type="EMBL" id="CAJB01000172">
    <property type="protein sequence ID" value="CCH78114.1"/>
    <property type="molecule type" value="Genomic_DNA"/>
</dbReference>
<organism evidence="2 3">
    <name type="scientific">Nostocoides japonicum T1-X7</name>
    <dbReference type="NCBI Taxonomy" id="1194083"/>
    <lineage>
        <taxon>Bacteria</taxon>
        <taxon>Bacillati</taxon>
        <taxon>Actinomycetota</taxon>
        <taxon>Actinomycetes</taxon>
        <taxon>Micrococcales</taxon>
        <taxon>Intrasporangiaceae</taxon>
        <taxon>Nostocoides</taxon>
    </lineage>
</organism>
<dbReference type="RefSeq" id="WP_048555057.1">
    <property type="nucleotide sequence ID" value="NZ_HF570958.1"/>
</dbReference>
<dbReference type="Proteomes" id="UP000035721">
    <property type="component" value="Unassembled WGS sequence"/>
</dbReference>
<comment type="caution">
    <text evidence="2">The sequence shown here is derived from an EMBL/GenBank/DDBJ whole genome shotgun (WGS) entry which is preliminary data.</text>
</comment>
<dbReference type="AlphaFoldDB" id="A0A077M1P2"/>
<reference evidence="2 3" key="1">
    <citation type="journal article" date="2013" name="ISME J.">
        <title>A metabolic model for members of the genus Tetrasphaera involved in enhanced biological phosphorus removal.</title>
        <authorList>
            <person name="Kristiansen R."/>
            <person name="Nguyen H.T.T."/>
            <person name="Saunders A.M."/>
            <person name="Nielsen J.L."/>
            <person name="Wimmer R."/>
            <person name="Le V.Q."/>
            <person name="McIlroy S.J."/>
            <person name="Petrovski S."/>
            <person name="Seviour R.J."/>
            <person name="Calteau A."/>
            <person name="Nielsen K.L."/>
            <person name="Nielsen P.H."/>
        </authorList>
    </citation>
    <scope>NUCLEOTIDE SEQUENCE [LARGE SCALE GENOMIC DNA]</scope>
    <source>
        <strain evidence="2 3">T1-X7</strain>
    </source>
</reference>
<gene>
    <name evidence="2" type="ORF">BN12_2530003</name>
</gene>
<keyword evidence="3" id="KW-1185">Reference proteome</keyword>
<protein>
    <submittedName>
        <fullName evidence="2">Uncharacterized protein</fullName>
    </submittedName>
</protein>
<proteinExistence type="predicted"/>